<dbReference type="FunFam" id="3.60.20.10:FF:000006">
    <property type="entry name" value="Glutamine--fructose-6-phosphate aminotransferase [isomerizing]"/>
    <property type="match status" value="1"/>
</dbReference>
<keyword evidence="14" id="KW-1185">Reference proteome</keyword>
<dbReference type="InterPro" id="IPR029055">
    <property type="entry name" value="Ntn_hydrolases_N"/>
</dbReference>
<dbReference type="CDD" id="cd05009">
    <property type="entry name" value="SIS_GlmS_GlmD_2"/>
    <property type="match status" value="1"/>
</dbReference>
<dbReference type="GO" id="GO:0004360">
    <property type="term" value="F:glutamine-fructose-6-phosphate transaminase (isomerizing) activity"/>
    <property type="evidence" value="ECO:0007669"/>
    <property type="project" value="UniProtKB-UniRule"/>
</dbReference>
<dbReference type="GO" id="GO:0005829">
    <property type="term" value="C:cytosol"/>
    <property type="evidence" value="ECO:0007669"/>
    <property type="project" value="TreeGrafter"/>
</dbReference>
<evidence type="ECO:0000256" key="6">
    <source>
        <dbReference type="ARBA" id="ARBA00022576"/>
    </source>
</evidence>
<dbReference type="OrthoDB" id="9761808at2"/>
<dbReference type="Proteomes" id="UP000054600">
    <property type="component" value="Unassembled WGS sequence"/>
</dbReference>
<keyword evidence="7 10" id="KW-0808">Transferase</keyword>
<dbReference type="NCBIfam" id="NF001484">
    <property type="entry name" value="PRK00331.1"/>
    <property type="match status" value="1"/>
</dbReference>
<dbReference type="EMBL" id="LNYW01000066">
    <property type="protein sequence ID" value="KTD57468.1"/>
    <property type="molecule type" value="Genomic_DNA"/>
</dbReference>
<dbReference type="PANTHER" id="PTHR10937:SF0">
    <property type="entry name" value="GLUTAMINE--FRUCTOSE-6-PHOSPHATE TRANSAMINASE (ISOMERIZING)"/>
    <property type="match status" value="1"/>
</dbReference>
<evidence type="ECO:0000256" key="4">
    <source>
        <dbReference type="ARBA" id="ARBA00016090"/>
    </source>
</evidence>
<feature type="domain" description="SIS" evidence="12">
    <location>
        <begin position="287"/>
        <end position="427"/>
    </location>
</feature>
<evidence type="ECO:0000256" key="1">
    <source>
        <dbReference type="ARBA" id="ARBA00001031"/>
    </source>
</evidence>
<protein>
    <recommendedName>
        <fullName evidence="4 10">Glutamine--fructose-6-phosphate aminotransferase [isomerizing]</fullName>
        <ecNumber evidence="3 10">2.6.1.16</ecNumber>
    </recommendedName>
    <alternativeName>
        <fullName evidence="10">D-fructose-6-phosphate amidotransferase</fullName>
    </alternativeName>
    <alternativeName>
        <fullName evidence="10">GFAT</fullName>
    </alternativeName>
    <alternativeName>
        <fullName evidence="10">Glucosamine-6-phosphate synthase</fullName>
    </alternativeName>
    <alternativeName>
        <fullName evidence="10">Hexosephosphate aminotransferase</fullName>
    </alternativeName>
    <alternativeName>
        <fullName evidence="10">L-glutamine--D-fructose-6-phosphate amidotransferase</fullName>
    </alternativeName>
</protein>
<dbReference type="SUPFAM" id="SSF53697">
    <property type="entry name" value="SIS domain"/>
    <property type="match status" value="1"/>
</dbReference>
<dbReference type="HAMAP" id="MF_00164">
    <property type="entry name" value="GlmS"/>
    <property type="match status" value="1"/>
</dbReference>
<dbReference type="Pfam" id="PF13522">
    <property type="entry name" value="GATase_6"/>
    <property type="match status" value="1"/>
</dbReference>
<evidence type="ECO:0000256" key="3">
    <source>
        <dbReference type="ARBA" id="ARBA00012916"/>
    </source>
</evidence>
<evidence type="ECO:0000256" key="5">
    <source>
        <dbReference type="ARBA" id="ARBA00022490"/>
    </source>
</evidence>
<evidence type="ECO:0000256" key="7">
    <source>
        <dbReference type="ARBA" id="ARBA00022679"/>
    </source>
</evidence>
<comment type="subcellular location">
    <subcellularLocation>
        <location evidence="2 10">Cytoplasm</location>
    </subcellularLocation>
</comment>
<keyword evidence="9" id="KW-0315">Glutamine amidotransferase</keyword>
<dbReference type="GO" id="GO:0006047">
    <property type="term" value="P:UDP-N-acetylglucosamine metabolic process"/>
    <property type="evidence" value="ECO:0007669"/>
    <property type="project" value="TreeGrafter"/>
</dbReference>
<dbReference type="GO" id="GO:0097367">
    <property type="term" value="F:carbohydrate derivative binding"/>
    <property type="evidence" value="ECO:0007669"/>
    <property type="project" value="InterPro"/>
</dbReference>
<comment type="function">
    <text evidence="10">Catalyzes the first step in hexosamine metabolism, converting fructose-6P into glucosamine-6P using glutamine as a nitrogen source.</text>
</comment>
<comment type="caution">
    <text evidence="13">The sequence shown here is derived from an EMBL/GenBank/DDBJ whole genome shotgun (WGS) entry which is preliminary data.</text>
</comment>
<dbReference type="AlphaFoldDB" id="A0A0W0YKM2"/>
<dbReference type="SUPFAM" id="SSF56235">
    <property type="entry name" value="N-terminal nucleophile aminohydrolases (Ntn hydrolases)"/>
    <property type="match status" value="1"/>
</dbReference>
<dbReference type="InterPro" id="IPR047084">
    <property type="entry name" value="GFAT_N"/>
</dbReference>
<sequence length="604" mass="66127">MCGIMGSVSERDISKVLLEGLRRLEYRGYDSAGIAVIDNNARLKRVRIQGKVQNLADAMLETAVAGNTGIAHTRWATHGKPSEQNAHPHLSHGQIALVHNGIIENHDQLRQRLVSNGYQFTSETDTEVAAHLIHYYYNQNENLLHAVQTAAAEMHGAFSLGVIHQQRPLELVAIRKGSPLVVGMGIGENFIASDSLALRSFAQSVMYLEEGDSACISAHEIKIYDVSHTRVDRPMHALNSDAEIATKGPYRHFMLKEVFEQTKVLTDTVEGRINSLDVLRSSFGERASHVFPEVKQIHIVACGTSYHAGMIAKYWLESLAGLPTQVEIASEYRYRDVVVPDGTLFITISQSGETADTLAALYKAKTMNYLASLAICNVATSTLVREADCVFLTRAGIEIGVASTKAFTTQLAAFLMLAAALCHDDRAEDVLKQLQELPSCCERTLLMNEEIESLAALFVNKAHALFLGRGVQYPVALEGALKLKEISYIHAEAYPAGELKHGPLALVDKDMPVIAVAPNDELLDKLKSNLHEVSARGGQLFVFVDDSQSWKANGARLIKVPSCGSWIAPIVYTLPLQLLAYHVAVAKGTDVDQPRNLAKSVTVE</sequence>
<dbReference type="PROSITE" id="PS51278">
    <property type="entry name" value="GATASE_TYPE_2"/>
    <property type="match status" value="1"/>
</dbReference>
<comment type="subunit">
    <text evidence="10">Homodimer.</text>
</comment>
<proteinExistence type="inferred from homology"/>
<name>A0A0W0YKM2_9GAMM</name>
<dbReference type="eggNOG" id="COG0449">
    <property type="taxonomic scope" value="Bacteria"/>
</dbReference>
<dbReference type="CDD" id="cd00714">
    <property type="entry name" value="GFAT"/>
    <property type="match status" value="1"/>
</dbReference>
<dbReference type="InterPro" id="IPR035490">
    <property type="entry name" value="GlmS/FrlB_SIS"/>
</dbReference>
<dbReference type="RefSeq" id="WP_018578561.1">
    <property type="nucleotide sequence ID" value="NZ_KB892436.1"/>
</dbReference>
<reference evidence="13 14" key="1">
    <citation type="submission" date="2015-11" db="EMBL/GenBank/DDBJ databases">
        <title>Genomic analysis of 38 Legionella species identifies large and diverse effector repertoires.</title>
        <authorList>
            <person name="Burstein D."/>
            <person name="Amaro F."/>
            <person name="Zusman T."/>
            <person name="Lifshitz Z."/>
            <person name="Cohen O."/>
            <person name="Gilbert J.A."/>
            <person name="Pupko T."/>
            <person name="Shuman H.A."/>
            <person name="Segal G."/>
        </authorList>
    </citation>
    <scope>NUCLEOTIDE SEQUENCE [LARGE SCALE GENOMIC DNA]</scope>
    <source>
        <strain evidence="13 14">ATCC 49655</strain>
    </source>
</reference>
<evidence type="ECO:0000313" key="14">
    <source>
        <dbReference type="Proteomes" id="UP000054600"/>
    </source>
</evidence>
<dbReference type="InterPro" id="IPR017932">
    <property type="entry name" value="GATase_2_dom"/>
</dbReference>
<evidence type="ECO:0000256" key="9">
    <source>
        <dbReference type="ARBA" id="ARBA00022962"/>
    </source>
</evidence>
<dbReference type="FunFam" id="3.40.50.10490:FF:000001">
    <property type="entry name" value="Glutamine--fructose-6-phosphate aminotransferase [isomerizing]"/>
    <property type="match status" value="1"/>
</dbReference>
<gene>
    <name evidence="10 13" type="primary">glmS</name>
    <name evidence="13" type="ORF">Lsha_2309</name>
</gene>
<dbReference type="InterPro" id="IPR046348">
    <property type="entry name" value="SIS_dom_sf"/>
</dbReference>
<evidence type="ECO:0000256" key="10">
    <source>
        <dbReference type="HAMAP-Rule" id="MF_00164"/>
    </source>
</evidence>
<dbReference type="Pfam" id="PF01380">
    <property type="entry name" value="SIS"/>
    <property type="match status" value="2"/>
</dbReference>
<feature type="active site" description="For Fru-6P isomerization activity" evidence="10">
    <location>
        <position position="599"/>
    </location>
</feature>
<dbReference type="PROSITE" id="PS51464">
    <property type="entry name" value="SIS"/>
    <property type="match status" value="2"/>
</dbReference>
<dbReference type="EC" id="2.6.1.16" evidence="3 10"/>
<feature type="domain" description="SIS" evidence="12">
    <location>
        <begin position="454"/>
        <end position="594"/>
    </location>
</feature>
<accession>A0A0W0YKM2</accession>
<feature type="initiator methionine" description="Removed" evidence="10">
    <location>
        <position position="1"/>
    </location>
</feature>
<dbReference type="GO" id="GO:0046349">
    <property type="term" value="P:amino sugar biosynthetic process"/>
    <property type="evidence" value="ECO:0007669"/>
    <property type="project" value="UniProtKB-ARBA"/>
</dbReference>
<dbReference type="STRING" id="1122169.Lsha_2309"/>
<keyword evidence="5 10" id="KW-0963">Cytoplasm</keyword>
<organism evidence="13 14">
    <name type="scientific">Legionella shakespearei DSM 23087</name>
    <dbReference type="NCBI Taxonomy" id="1122169"/>
    <lineage>
        <taxon>Bacteria</taxon>
        <taxon>Pseudomonadati</taxon>
        <taxon>Pseudomonadota</taxon>
        <taxon>Gammaproteobacteria</taxon>
        <taxon>Legionellales</taxon>
        <taxon>Legionellaceae</taxon>
        <taxon>Legionella</taxon>
    </lineage>
</organism>
<keyword evidence="8" id="KW-0677">Repeat</keyword>
<dbReference type="GO" id="GO:0006487">
    <property type="term" value="P:protein N-linked glycosylation"/>
    <property type="evidence" value="ECO:0007669"/>
    <property type="project" value="TreeGrafter"/>
</dbReference>
<dbReference type="InterPro" id="IPR001347">
    <property type="entry name" value="SIS_dom"/>
</dbReference>
<dbReference type="InterPro" id="IPR035466">
    <property type="entry name" value="GlmS/AgaS_SIS"/>
</dbReference>
<dbReference type="PANTHER" id="PTHR10937">
    <property type="entry name" value="GLUCOSAMINE--FRUCTOSE-6-PHOSPHATE AMINOTRANSFERASE, ISOMERIZING"/>
    <property type="match status" value="1"/>
</dbReference>
<dbReference type="FunFam" id="3.40.50.10490:FF:000002">
    <property type="entry name" value="Glutamine--fructose-6-phosphate aminotransferase [isomerizing]"/>
    <property type="match status" value="1"/>
</dbReference>
<comment type="catalytic activity">
    <reaction evidence="1 10">
        <text>D-fructose 6-phosphate + L-glutamine = D-glucosamine 6-phosphate + L-glutamate</text>
        <dbReference type="Rhea" id="RHEA:13237"/>
        <dbReference type="ChEBI" id="CHEBI:29985"/>
        <dbReference type="ChEBI" id="CHEBI:58359"/>
        <dbReference type="ChEBI" id="CHEBI:58725"/>
        <dbReference type="ChEBI" id="CHEBI:61527"/>
        <dbReference type="EC" id="2.6.1.16"/>
    </reaction>
</comment>
<dbReference type="CDD" id="cd05008">
    <property type="entry name" value="SIS_GlmS_GlmD_1"/>
    <property type="match status" value="1"/>
</dbReference>
<dbReference type="InterPro" id="IPR005855">
    <property type="entry name" value="GFAT"/>
</dbReference>
<evidence type="ECO:0000313" key="13">
    <source>
        <dbReference type="EMBL" id="KTD57468.1"/>
    </source>
</evidence>
<keyword evidence="6 10" id="KW-0032">Aminotransferase</keyword>
<evidence type="ECO:0000259" key="11">
    <source>
        <dbReference type="PROSITE" id="PS51278"/>
    </source>
</evidence>
<dbReference type="GO" id="GO:0006002">
    <property type="term" value="P:fructose 6-phosphate metabolic process"/>
    <property type="evidence" value="ECO:0007669"/>
    <property type="project" value="TreeGrafter"/>
</dbReference>
<feature type="active site" description="Nucleophile; for GATase activity" evidence="10">
    <location>
        <position position="2"/>
    </location>
</feature>
<dbReference type="Gene3D" id="3.40.50.10490">
    <property type="entry name" value="Glucose-6-phosphate isomerase like protein, domain 1"/>
    <property type="match status" value="2"/>
</dbReference>
<feature type="domain" description="Glutamine amidotransferase type-2" evidence="11">
    <location>
        <begin position="2"/>
        <end position="219"/>
    </location>
</feature>
<dbReference type="PATRIC" id="fig|1122169.6.peg.2656"/>
<dbReference type="NCBIfam" id="TIGR01135">
    <property type="entry name" value="glmS"/>
    <property type="match status" value="1"/>
</dbReference>
<dbReference type="Gene3D" id="3.60.20.10">
    <property type="entry name" value="Glutamine Phosphoribosylpyrophosphate, subunit 1, domain 1"/>
    <property type="match status" value="1"/>
</dbReference>
<dbReference type="GO" id="GO:0005975">
    <property type="term" value="P:carbohydrate metabolic process"/>
    <property type="evidence" value="ECO:0007669"/>
    <property type="project" value="UniProtKB-UniRule"/>
</dbReference>
<evidence type="ECO:0000259" key="12">
    <source>
        <dbReference type="PROSITE" id="PS51464"/>
    </source>
</evidence>
<evidence type="ECO:0000256" key="8">
    <source>
        <dbReference type="ARBA" id="ARBA00022737"/>
    </source>
</evidence>
<evidence type="ECO:0000256" key="2">
    <source>
        <dbReference type="ARBA" id="ARBA00004496"/>
    </source>
</evidence>